<sequence>MVDSEGGSISGDPAPAPAVRIESVIKSYGDRHVLRNVSAEFRRGEISVILGSSGSGKSTLLRAIAGLTTIDEGKISIDGQLVTDGESVTESWASERRKIGMVFQNYTLWPHLNVRRNLTLAPRKILKLPTEELHQKTLSALASVGMSDYLEAMPLQLSGGQRQRVAIARALMMSPEVLLCDEITSALDPPVAADVLGVLTELRDSNSLCVVLVTHDMSFAAKAADRLLFFHEGNMKLYPGFADAKADKENTELQRFLAASAIN</sequence>
<gene>
    <name evidence="9" type="ORF">SAMN05443377_11049</name>
</gene>
<dbReference type="SMART" id="SM00382">
    <property type="entry name" value="AAA"/>
    <property type="match status" value="1"/>
</dbReference>
<keyword evidence="5" id="KW-0547">Nucleotide-binding</keyword>
<dbReference type="PANTHER" id="PTHR43166:SF9">
    <property type="entry name" value="GLUTAMATE_ASPARTATE IMPORT ATP-BINDING PROTEIN GLTL"/>
    <property type="match status" value="1"/>
</dbReference>
<evidence type="ECO:0000256" key="5">
    <source>
        <dbReference type="ARBA" id="ARBA00022741"/>
    </source>
</evidence>
<evidence type="ECO:0000256" key="3">
    <source>
        <dbReference type="ARBA" id="ARBA00022448"/>
    </source>
</evidence>
<dbReference type="InterPro" id="IPR050086">
    <property type="entry name" value="MetN_ABC_transporter-like"/>
</dbReference>
<dbReference type="Proteomes" id="UP000198815">
    <property type="component" value="Unassembled WGS sequence"/>
</dbReference>
<dbReference type="PROSITE" id="PS50893">
    <property type="entry name" value="ABC_TRANSPORTER_2"/>
    <property type="match status" value="1"/>
</dbReference>
<accession>A0A1H9RYU5</accession>
<keyword evidence="4" id="KW-1003">Cell membrane</keyword>
<evidence type="ECO:0000256" key="4">
    <source>
        <dbReference type="ARBA" id="ARBA00022475"/>
    </source>
</evidence>
<dbReference type="InterPro" id="IPR003439">
    <property type="entry name" value="ABC_transporter-like_ATP-bd"/>
</dbReference>
<keyword evidence="10" id="KW-1185">Reference proteome</keyword>
<dbReference type="PROSITE" id="PS00211">
    <property type="entry name" value="ABC_TRANSPORTER_1"/>
    <property type="match status" value="1"/>
</dbReference>
<organism evidence="9 10">
    <name type="scientific">Propionibacterium cyclohexanicum</name>
    <dbReference type="NCBI Taxonomy" id="64702"/>
    <lineage>
        <taxon>Bacteria</taxon>
        <taxon>Bacillati</taxon>
        <taxon>Actinomycetota</taxon>
        <taxon>Actinomycetes</taxon>
        <taxon>Propionibacteriales</taxon>
        <taxon>Propionibacteriaceae</taxon>
        <taxon>Propionibacterium</taxon>
    </lineage>
</organism>
<dbReference type="OrthoDB" id="9772862at2"/>
<proteinExistence type="inferred from homology"/>
<dbReference type="PANTHER" id="PTHR43166">
    <property type="entry name" value="AMINO ACID IMPORT ATP-BINDING PROTEIN"/>
    <property type="match status" value="1"/>
</dbReference>
<evidence type="ECO:0000256" key="1">
    <source>
        <dbReference type="ARBA" id="ARBA00004202"/>
    </source>
</evidence>
<evidence type="ECO:0000256" key="6">
    <source>
        <dbReference type="ARBA" id="ARBA00022840"/>
    </source>
</evidence>
<evidence type="ECO:0000313" key="9">
    <source>
        <dbReference type="EMBL" id="SER77897.1"/>
    </source>
</evidence>
<dbReference type="GO" id="GO:0016887">
    <property type="term" value="F:ATP hydrolysis activity"/>
    <property type="evidence" value="ECO:0007669"/>
    <property type="project" value="InterPro"/>
</dbReference>
<keyword evidence="7" id="KW-0472">Membrane</keyword>
<dbReference type="EMBL" id="FOGZ01000010">
    <property type="protein sequence ID" value="SER77897.1"/>
    <property type="molecule type" value="Genomic_DNA"/>
</dbReference>
<dbReference type="Gene3D" id="3.40.50.300">
    <property type="entry name" value="P-loop containing nucleotide triphosphate hydrolases"/>
    <property type="match status" value="1"/>
</dbReference>
<keyword evidence="3" id="KW-0813">Transport</keyword>
<dbReference type="AlphaFoldDB" id="A0A1H9RYU5"/>
<evidence type="ECO:0000256" key="7">
    <source>
        <dbReference type="ARBA" id="ARBA00023136"/>
    </source>
</evidence>
<dbReference type="GO" id="GO:0005524">
    <property type="term" value="F:ATP binding"/>
    <property type="evidence" value="ECO:0007669"/>
    <property type="project" value="UniProtKB-KW"/>
</dbReference>
<keyword evidence="6 9" id="KW-0067">ATP-binding</keyword>
<dbReference type="SUPFAM" id="SSF52540">
    <property type="entry name" value="P-loop containing nucleoside triphosphate hydrolases"/>
    <property type="match status" value="1"/>
</dbReference>
<protein>
    <submittedName>
        <fullName evidence="9">Polar amino acid transport system ATP-binding protein</fullName>
    </submittedName>
</protein>
<feature type="domain" description="ABC transporter" evidence="8">
    <location>
        <begin position="19"/>
        <end position="257"/>
    </location>
</feature>
<dbReference type="InterPro" id="IPR027417">
    <property type="entry name" value="P-loop_NTPase"/>
</dbReference>
<dbReference type="InterPro" id="IPR003593">
    <property type="entry name" value="AAA+_ATPase"/>
</dbReference>
<name>A0A1H9RYU5_9ACTN</name>
<dbReference type="Pfam" id="PF00005">
    <property type="entry name" value="ABC_tran"/>
    <property type="match status" value="1"/>
</dbReference>
<dbReference type="STRING" id="64702.SAMN05443377_11049"/>
<evidence type="ECO:0000313" key="10">
    <source>
        <dbReference type="Proteomes" id="UP000198815"/>
    </source>
</evidence>
<comment type="similarity">
    <text evidence="2">Belongs to the ABC transporter superfamily.</text>
</comment>
<reference evidence="9 10" key="1">
    <citation type="submission" date="2016-10" db="EMBL/GenBank/DDBJ databases">
        <authorList>
            <person name="de Groot N.N."/>
        </authorList>
    </citation>
    <scope>NUCLEOTIDE SEQUENCE [LARGE SCALE GENOMIC DNA]</scope>
    <source>
        <strain evidence="9 10">DSM 16859</strain>
    </source>
</reference>
<dbReference type="GO" id="GO:0005886">
    <property type="term" value="C:plasma membrane"/>
    <property type="evidence" value="ECO:0007669"/>
    <property type="project" value="UniProtKB-SubCell"/>
</dbReference>
<evidence type="ECO:0000256" key="2">
    <source>
        <dbReference type="ARBA" id="ARBA00005417"/>
    </source>
</evidence>
<evidence type="ECO:0000259" key="8">
    <source>
        <dbReference type="PROSITE" id="PS50893"/>
    </source>
</evidence>
<dbReference type="RefSeq" id="WP_091969125.1">
    <property type="nucleotide sequence ID" value="NZ_FOGZ01000010.1"/>
</dbReference>
<comment type="subcellular location">
    <subcellularLocation>
        <location evidence="1">Cell membrane</location>
        <topology evidence="1">Peripheral membrane protein</topology>
    </subcellularLocation>
</comment>
<dbReference type="InterPro" id="IPR017871">
    <property type="entry name" value="ABC_transporter-like_CS"/>
</dbReference>